<organism evidence="1 2">
    <name type="scientific">Conexibacter woesei (strain DSM 14684 / CCUG 47730 / CIP 108061 / JCM 11494 / NBRC 100937 / ID131577)</name>
    <dbReference type="NCBI Taxonomy" id="469383"/>
    <lineage>
        <taxon>Bacteria</taxon>
        <taxon>Bacillati</taxon>
        <taxon>Actinomycetota</taxon>
        <taxon>Thermoleophilia</taxon>
        <taxon>Solirubrobacterales</taxon>
        <taxon>Conexibacteraceae</taxon>
        <taxon>Conexibacter</taxon>
    </lineage>
</organism>
<dbReference type="OrthoDB" id="2678750at2"/>
<protein>
    <submittedName>
        <fullName evidence="1">Uncharacterized protein</fullName>
    </submittedName>
</protein>
<sequence>MSALRRQRPQQPLALEARVSDPDPDALTVTIDDFDGDVLARHAWEVASWPRTPGAVPARGDRCLVVMSEIGRPWVVSGEWTGEPEPVVPRDWRSPEFVAGWTNHAAADPRFVAGYAQDLSGFTMLRGIVSRATDEWVADTPMLVLPRGFRPSTRRMFITFGYAGAVPVRMRVDALPDGEVRFINAGAAWARTVTNLVGLDGISYWAED</sequence>
<proteinExistence type="predicted"/>
<name>D3F1Z7_CONWI</name>
<dbReference type="AlphaFoldDB" id="D3F1Z7"/>
<dbReference type="HOGENOM" id="CLU_1319109_0_0_11"/>
<dbReference type="Proteomes" id="UP000008229">
    <property type="component" value="Chromosome"/>
</dbReference>
<reference evidence="1 2" key="1">
    <citation type="journal article" date="2010" name="Stand. Genomic Sci.">
        <title>Complete genome sequence of Conexibacter woesei type strain (ID131577).</title>
        <authorList>
            <person name="Pukall R."/>
            <person name="Lapidus A."/>
            <person name="Glavina Del Rio T."/>
            <person name="Copeland A."/>
            <person name="Tice H."/>
            <person name="Cheng J.-F."/>
            <person name="Lucas S."/>
            <person name="Chen F."/>
            <person name="Nolan M."/>
            <person name="Bruce D."/>
            <person name="Goodwin L."/>
            <person name="Pitluck S."/>
            <person name="Mavromatis K."/>
            <person name="Ivanova N."/>
            <person name="Ovchinnikova G."/>
            <person name="Pati A."/>
            <person name="Chen A."/>
            <person name="Palaniappan K."/>
            <person name="Land M."/>
            <person name="Hauser L."/>
            <person name="Chang Y.-J."/>
            <person name="Jeffries C.D."/>
            <person name="Chain P."/>
            <person name="Meincke L."/>
            <person name="Sims D."/>
            <person name="Brettin T."/>
            <person name="Detter J.C."/>
            <person name="Rohde M."/>
            <person name="Goeker M."/>
            <person name="Bristow J."/>
            <person name="Eisen J.A."/>
            <person name="Markowitz V."/>
            <person name="Kyrpides N.C."/>
            <person name="Klenk H.-P."/>
            <person name="Hugenholtz P."/>
        </authorList>
    </citation>
    <scope>NUCLEOTIDE SEQUENCE [LARGE SCALE GENOMIC DNA]</scope>
    <source>
        <strain evidence="2">DSM 14684 / CIP 108061 / JCM 11494 / NBRC 100937 / ID131577</strain>
    </source>
</reference>
<reference evidence="2" key="2">
    <citation type="submission" date="2010-01" db="EMBL/GenBank/DDBJ databases">
        <title>The complete genome of Conexibacter woesei DSM 14684.</title>
        <authorList>
            <consortium name="US DOE Joint Genome Institute (JGI-PGF)"/>
            <person name="Lucas S."/>
            <person name="Copeland A."/>
            <person name="Lapidus A."/>
            <person name="Glavina del Rio T."/>
            <person name="Dalin E."/>
            <person name="Tice H."/>
            <person name="Bruce D."/>
            <person name="Goodwin L."/>
            <person name="Pitluck S."/>
            <person name="Kyrpides N."/>
            <person name="Mavromatis K."/>
            <person name="Ivanova N."/>
            <person name="Mikhailova N."/>
            <person name="Chertkov O."/>
            <person name="Brettin T."/>
            <person name="Detter J.C."/>
            <person name="Han C."/>
            <person name="Larimer F."/>
            <person name="Land M."/>
            <person name="Hauser L."/>
            <person name="Markowitz V."/>
            <person name="Cheng J.-F."/>
            <person name="Hugenholtz P."/>
            <person name="Woyke T."/>
            <person name="Wu D."/>
            <person name="Pukall R."/>
            <person name="Steenblock K."/>
            <person name="Schneider S."/>
            <person name="Klenk H.-P."/>
            <person name="Eisen J.A."/>
        </authorList>
    </citation>
    <scope>NUCLEOTIDE SEQUENCE [LARGE SCALE GENOMIC DNA]</scope>
    <source>
        <strain evidence="2">DSM 14684 / CIP 108061 / JCM 11494 / NBRC 100937 / ID131577</strain>
    </source>
</reference>
<dbReference type="STRING" id="469383.Cwoe_1745"/>
<evidence type="ECO:0000313" key="1">
    <source>
        <dbReference type="EMBL" id="ADB50172.1"/>
    </source>
</evidence>
<gene>
    <name evidence="1" type="ordered locus">Cwoe_1745</name>
</gene>
<dbReference type="KEGG" id="cwo:Cwoe_1745"/>
<dbReference type="EMBL" id="CP001854">
    <property type="protein sequence ID" value="ADB50172.1"/>
    <property type="molecule type" value="Genomic_DNA"/>
</dbReference>
<evidence type="ECO:0000313" key="2">
    <source>
        <dbReference type="Proteomes" id="UP000008229"/>
    </source>
</evidence>
<accession>D3F1Z7</accession>
<keyword evidence="2" id="KW-1185">Reference proteome</keyword>
<dbReference type="RefSeq" id="WP_012933223.1">
    <property type="nucleotide sequence ID" value="NC_013739.1"/>
</dbReference>